<organism evidence="1">
    <name type="scientific">Opuntia streptacantha</name>
    <name type="common">Prickly pear cactus</name>
    <name type="synonym">Opuntia cardona</name>
    <dbReference type="NCBI Taxonomy" id="393608"/>
    <lineage>
        <taxon>Eukaryota</taxon>
        <taxon>Viridiplantae</taxon>
        <taxon>Streptophyta</taxon>
        <taxon>Embryophyta</taxon>
        <taxon>Tracheophyta</taxon>
        <taxon>Spermatophyta</taxon>
        <taxon>Magnoliopsida</taxon>
        <taxon>eudicotyledons</taxon>
        <taxon>Gunneridae</taxon>
        <taxon>Pentapetalae</taxon>
        <taxon>Caryophyllales</taxon>
        <taxon>Cactineae</taxon>
        <taxon>Cactaceae</taxon>
        <taxon>Opuntioideae</taxon>
        <taxon>Opuntia</taxon>
    </lineage>
</organism>
<dbReference type="AlphaFoldDB" id="A0A7C9FDW8"/>
<reference evidence="1" key="2">
    <citation type="submission" date="2020-07" db="EMBL/GenBank/DDBJ databases">
        <authorList>
            <person name="Vera ALvarez R."/>
            <person name="Arias-Moreno D.M."/>
            <person name="Jimenez-Jacinto V."/>
            <person name="Jimenez-Bremont J.F."/>
            <person name="Swaminathan K."/>
            <person name="Moose S.P."/>
            <person name="Guerrero-Gonzalez M.L."/>
            <person name="Marino-Ramirez L."/>
            <person name="Landsman D."/>
            <person name="Rodriguez-Kessler M."/>
            <person name="Delgado-Sanchez P."/>
        </authorList>
    </citation>
    <scope>NUCLEOTIDE SEQUENCE</scope>
    <source>
        <tissue evidence="1">Cladode</tissue>
    </source>
</reference>
<dbReference type="EMBL" id="GISG01268487">
    <property type="protein sequence ID" value="MBA4675669.1"/>
    <property type="molecule type" value="Transcribed_RNA"/>
</dbReference>
<proteinExistence type="predicted"/>
<sequence>MKKYDTLSTLDHKKHPMKRWSCFYNQETAYLDLQAHCISLGILQAVLGPQAAKVHGAYSSINHVAWQESSPNLHDDLHGYVKSKCILVSSLHQHYLPCQTFFSVAPVYLHRSLGASSLYRKD</sequence>
<evidence type="ECO:0000313" key="1">
    <source>
        <dbReference type="EMBL" id="MBA4675669.1"/>
    </source>
</evidence>
<reference evidence="1" key="1">
    <citation type="journal article" date="2013" name="J. Plant Res.">
        <title>Effect of fungi and light on seed germination of three Opuntia species from semiarid lands of central Mexico.</title>
        <authorList>
            <person name="Delgado-Sanchez P."/>
            <person name="Jimenez-Bremont J.F."/>
            <person name="Guerrero-Gonzalez Mde L."/>
            <person name="Flores J."/>
        </authorList>
    </citation>
    <scope>NUCLEOTIDE SEQUENCE</scope>
    <source>
        <tissue evidence="1">Cladode</tissue>
    </source>
</reference>
<accession>A0A7C9FDW8</accession>
<name>A0A7C9FDW8_OPUST</name>
<protein>
    <submittedName>
        <fullName evidence="1">Uncharacterized protein</fullName>
    </submittedName>
</protein>